<dbReference type="Proteomes" id="UP001497512">
    <property type="component" value="Chromosome 18"/>
</dbReference>
<dbReference type="EMBL" id="OZ019910">
    <property type="protein sequence ID" value="CAK9211719.1"/>
    <property type="molecule type" value="Genomic_DNA"/>
</dbReference>
<evidence type="ECO:0000313" key="2">
    <source>
        <dbReference type="Proteomes" id="UP001497512"/>
    </source>
</evidence>
<organism evidence="1 2">
    <name type="scientific">Sphagnum troendelagicum</name>
    <dbReference type="NCBI Taxonomy" id="128251"/>
    <lineage>
        <taxon>Eukaryota</taxon>
        <taxon>Viridiplantae</taxon>
        <taxon>Streptophyta</taxon>
        <taxon>Embryophyta</taxon>
        <taxon>Bryophyta</taxon>
        <taxon>Sphagnophytina</taxon>
        <taxon>Sphagnopsida</taxon>
        <taxon>Sphagnales</taxon>
        <taxon>Sphagnaceae</taxon>
        <taxon>Sphagnum</taxon>
    </lineage>
</organism>
<accession>A0ABP0U4B6</accession>
<evidence type="ECO:0000313" key="1">
    <source>
        <dbReference type="EMBL" id="CAK9211719.1"/>
    </source>
</evidence>
<keyword evidence="2" id="KW-1185">Reference proteome</keyword>
<name>A0ABP0U4B6_9BRYO</name>
<protein>
    <submittedName>
        <fullName evidence="1">Uncharacterized protein</fullName>
    </submittedName>
</protein>
<gene>
    <name evidence="1" type="ORF">CSSPTR1EN2_LOCUS10949</name>
</gene>
<sequence>MTEQASVPELMPDSPNQMLSKHLENFHMTKAKLNFGFRNADSNQATQPATSTNPFVALEADNPEAEDTMDNPEEMREGWTFQGRKKHTPKIGSLRQVLPQSTTLTPNHDITLGGGRKRTHSDVHCSYFTSLGISSPPGQEHARARMWPVLSREKNAHKEILIYARNNALPGLPLSIRITGLPEEKWTHATTFANITQSIESELEDKIFRYSLNLKDCLSLEWSWQEDQTRGGWECTILAHINIGSSAISVQNKRHLHWRLSDSLIGMNNDIEFSGPAHNLLLKSGPVSIDCQARKSKTTSQLASLQAIRKKRFTKLDLSKLEPQRVVTSLNSEVGQTVQGVDREKVG</sequence>
<proteinExistence type="predicted"/>
<reference evidence="1" key="1">
    <citation type="submission" date="2024-02" db="EMBL/GenBank/DDBJ databases">
        <authorList>
            <consortium name="ELIXIR-Norway"/>
            <consortium name="Elixir Norway"/>
        </authorList>
    </citation>
    <scope>NUCLEOTIDE SEQUENCE</scope>
</reference>